<evidence type="ECO:0000313" key="14">
    <source>
        <dbReference type="Proteomes" id="UP000078561"/>
    </source>
</evidence>
<keyword evidence="7 9" id="KW-0698">rRNA processing</keyword>
<evidence type="ECO:0000256" key="4">
    <source>
        <dbReference type="ARBA" id="ARBA00011192"/>
    </source>
</evidence>
<reference evidence="13" key="1">
    <citation type="submission" date="2016-04" db="EMBL/GenBank/DDBJ databases">
        <authorList>
            <person name="Evans L.H."/>
            <person name="Alamgir A."/>
            <person name="Owens N."/>
            <person name="Weber N.D."/>
            <person name="Virtaneva K."/>
            <person name="Barbian K."/>
            <person name="Babar A."/>
            <person name="Rosenke K."/>
        </authorList>
    </citation>
    <scope>NUCLEOTIDE SEQUENCE [LARGE SCALE GENOMIC DNA]</scope>
    <source>
        <strain evidence="13">CBS 101.48</strain>
    </source>
</reference>
<evidence type="ECO:0000313" key="13">
    <source>
        <dbReference type="EMBL" id="SAL97893.1"/>
    </source>
</evidence>
<comment type="subunit">
    <text evidence="4 9">Component of the ribosomal small subunit (SSU) processome composed of at least 40 protein subunits and snoRNA U3.</text>
</comment>
<proteinExistence type="inferred from homology"/>
<accession>A0A163J9I1</accession>
<evidence type="ECO:0000256" key="5">
    <source>
        <dbReference type="ARBA" id="ARBA00015422"/>
    </source>
</evidence>
<dbReference type="FunCoup" id="A0A163J9I1">
    <property type="interactions" value="962"/>
</dbReference>
<dbReference type="FunFam" id="3.40.50.300:FF:002356">
    <property type="entry name" value="U3 small nucleolar RNA-associated protein 25"/>
    <property type="match status" value="1"/>
</dbReference>
<dbReference type="Pfam" id="PF06862">
    <property type="entry name" value="Utp25_C"/>
    <property type="match status" value="1"/>
</dbReference>
<feature type="compositionally biased region" description="Acidic residues" evidence="10">
    <location>
        <begin position="60"/>
        <end position="76"/>
    </location>
</feature>
<dbReference type="EMBL" id="LT552047">
    <property type="protein sequence ID" value="SAL97893.1"/>
    <property type="molecule type" value="Genomic_DNA"/>
</dbReference>
<name>A0A163J9I1_ABSGL</name>
<dbReference type="GO" id="GO:0034511">
    <property type="term" value="F:U3 snoRNA binding"/>
    <property type="evidence" value="ECO:0007669"/>
    <property type="project" value="InterPro"/>
</dbReference>
<dbReference type="InterPro" id="IPR053939">
    <property type="entry name" value="UTP25_C"/>
</dbReference>
<dbReference type="InParanoid" id="A0A163J9I1"/>
<keyword evidence="8 9" id="KW-0539">Nucleus</keyword>
<evidence type="ECO:0000256" key="7">
    <source>
        <dbReference type="ARBA" id="ARBA00022552"/>
    </source>
</evidence>
<sequence length="724" mass="83632">MEEQRRRDNGELVSEEESSDEGSDEDDWEKPSAYSLLMGSLKKTSKNQDFYNKIQREQEGLEEMADDDSDIEEEALSEGALVSGEEDEGLSGEDDEEGLSGEEDNDDDDNNDLSMEQDTIHDHDDMEPEASDDEQQEEEIELAIGDLSSDDDEGQDVNIYETRFKDQQPSDFDKKIASVEQKKWATDTWTDDVLRDVAYQIPGTTAPSDRDGLKTPVARLEDLQVKERVARQWQAVNKDSVEKDGALFTPLQEKLFGHINKYRDVVFSNRSIANAKELRNLYALHAMNHVTKSRDRLTKNNAKIQKAQKEDKDPGEYRDQGFTRPTVLIVLPFRNTVIDVVESLIKLSGSEQQENKKRFFQQFSLLDEDKVDETKPADFLETFKGNIDDHFRIGIKFTRKSMKIFSDIYNSDILIASPLGLRTLIGSEGDKKRDHDYLSSIEVMILDQTTNFLMQNWEHIDHIFQHMNLIPNDAHGCDISRIKNWYLDGKGRYLRQTLVFADFLTPEVNALYNKHLKNVSGRMKIKQPYEGTIMDVTTQVPQTFTRVDTTSLAAMDDTRFKFFIEKTLPALRKSAVMQAHTLFFIPSYFDFVRIRNYLEDNKYDYEPCCEYTSGSGIARARAQFFHGRTKFILYTERIHFFRRYNIRGTYHVVFYGLPEHPQFYTEVVDYLGLKINDQASAAEEATFSCTALFSKYDFLKLERIVGTDRAKNMCTAQKNVFHFA</sequence>
<dbReference type="PANTHER" id="PTHR12933">
    <property type="entry name" value="ORF PROTEIN-RELATED"/>
    <property type="match status" value="1"/>
</dbReference>
<evidence type="ECO:0000256" key="6">
    <source>
        <dbReference type="ARBA" id="ARBA00022517"/>
    </source>
</evidence>
<dbReference type="AlphaFoldDB" id="A0A163J9I1"/>
<dbReference type="PANTHER" id="PTHR12933:SF0">
    <property type="entry name" value="U3 SMALL NUCLEOLAR RNA-ASSOCIATED PROTEIN 25 HOMOLOG"/>
    <property type="match status" value="1"/>
</dbReference>
<evidence type="ECO:0000256" key="3">
    <source>
        <dbReference type="ARBA" id="ARBA00009223"/>
    </source>
</evidence>
<feature type="compositionally biased region" description="Acidic residues" evidence="10">
    <location>
        <begin position="13"/>
        <end position="28"/>
    </location>
</feature>
<comment type="similarity">
    <text evidence="3 9">Belongs to the UTP25 family.</text>
</comment>
<dbReference type="OrthoDB" id="10264378at2759"/>
<feature type="domain" description="UTP25 NTP hydrolase-like" evidence="12">
    <location>
        <begin position="262"/>
        <end position="523"/>
    </location>
</feature>
<dbReference type="GO" id="GO:0019843">
    <property type="term" value="F:rRNA binding"/>
    <property type="evidence" value="ECO:0007669"/>
    <property type="project" value="TreeGrafter"/>
</dbReference>
<comment type="subcellular location">
    <subcellularLocation>
        <location evidence="2 9">Nucleus</location>
        <location evidence="2 9">Nucleolus</location>
    </subcellularLocation>
</comment>
<keyword evidence="9" id="KW-0687">Ribonucleoprotein</keyword>
<dbReference type="InterPro" id="IPR053940">
    <property type="entry name" value="UTP25_NTPase-like"/>
</dbReference>
<dbReference type="InterPro" id="IPR027417">
    <property type="entry name" value="P-loop_NTPase"/>
</dbReference>
<evidence type="ECO:0000256" key="1">
    <source>
        <dbReference type="ARBA" id="ARBA00002883"/>
    </source>
</evidence>
<evidence type="ECO:0000256" key="9">
    <source>
        <dbReference type="RuleBase" id="RU365070"/>
    </source>
</evidence>
<feature type="compositionally biased region" description="Basic and acidic residues" evidence="10">
    <location>
        <begin position="307"/>
        <end position="319"/>
    </location>
</feature>
<dbReference type="Proteomes" id="UP000078561">
    <property type="component" value="Unassembled WGS sequence"/>
</dbReference>
<feature type="region of interest" description="Disordered" evidence="10">
    <location>
        <begin position="293"/>
        <end position="319"/>
    </location>
</feature>
<evidence type="ECO:0000259" key="12">
    <source>
        <dbReference type="Pfam" id="PF22916"/>
    </source>
</evidence>
<organism evidence="13">
    <name type="scientific">Absidia glauca</name>
    <name type="common">Pin mould</name>
    <dbReference type="NCBI Taxonomy" id="4829"/>
    <lineage>
        <taxon>Eukaryota</taxon>
        <taxon>Fungi</taxon>
        <taxon>Fungi incertae sedis</taxon>
        <taxon>Mucoromycota</taxon>
        <taxon>Mucoromycotina</taxon>
        <taxon>Mucoromycetes</taxon>
        <taxon>Mucorales</taxon>
        <taxon>Cunninghamellaceae</taxon>
        <taxon>Absidia</taxon>
    </lineage>
</organism>
<gene>
    <name evidence="13" type="primary">ABSGL_03420.1 scaffold 4609</name>
</gene>
<dbReference type="STRING" id="4829.A0A163J9I1"/>
<evidence type="ECO:0000256" key="8">
    <source>
        <dbReference type="ARBA" id="ARBA00023242"/>
    </source>
</evidence>
<evidence type="ECO:0000256" key="10">
    <source>
        <dbReference type="SAM" id="MobiDB-lite"/>
    </source>
</evidence>
<keyword evidence="14" id="KW-1185">Reference proteome</keyword>
<evidence type="ECO:0000256" key="2">
    <source>
        <dbReference type="ARBA" id="ARBA00004604"/>
    </source>
</evidence>
<protein>
    <recommendedName>
        <fullName evidence="5 9">U3 small nucleolar RNA-associated protein 25</fullName>
        <shortName evidence="9">U3 snoRNA-associated protein 25</shortName>
    </recommendedName>
</protein>
<dbReference type="GO" id="GO:0032040">
    <property type="term" value="C:small-subunit processome"/>
    <property type="evidence" value="ECO:0007669"/>
    <property type="project" value="TreeGrafter"/>
</dbReference>
<dbReference type="Pfam" id="PF22916">
    <property type="entry name" value="UTP25_NTPase-like"/>
    <property type="match status" value="1"/>
</dbReference>
<evidence type="ECO:0000259" key="11">
    <source>
        <dbReference type="Pfam" id="PF06862"/>
    </source>
</evidence>
<feature type="compositionally biased region" description="Acidic residues" evidence="10">
    <location>
        <begin position="125"/>
        <end position="141"/>
    </location>
</feature>
<feature type="domain" description="UTP25 C-terminal" evidence="11">
    <location>
        <begin position="533"/>
        <end position="723"/>
    </location>
</feature>
<dbReference type="OMA" id="GIMIFIP"/>
<keyword evidence="6 9" id="KW-0690">Ribosome biogenesis</keyword>
<feature type="region of interest" description="Disordered" evidence="10">
    <location>
        <begin position="1"/>
        <end position="154"/>
    </location>
</feature>
<feature type="compositionally biased region" description="Basic and acidic residues" evidence="10">
    <location>
        <begin position="1"/>
        <end position="10"/>
    </location>
</feature>
<dbReference type="InterPro" id="IPR010678">
    <property type="entry name" value="UTP25"/>
</dbReference>
<comment type="function">
    <text evidence="1 9">DEAD-box RNA helicase-like protein required for pre-18S rRNA processing, specifically at sites A0, A1, and A2.</text>
</comment>
<dbReference type="Gene3D" id="3.40.50.300">
    <property type="entry name" value="P-loop containing nucleotide triphosphate hydrolases"/>
    <property type="match status" value="1"/>
</dbReference>
<feature type="compositionally biased region" description="Acidic residues" evidence="10">
    <location>
        <begin position="84"/>
        <end position="111"/>
    </location>
</feature>
<dbReference type="GO" id="GO:0000462">
    <property type="term" value="P:maturation of SSU-rRNA from tricistronic rRNA transcript (SSU-rRNA, 5.8S rRNA, LSU-rRNA)"/>
    <property type="evidence" value="ECO:0007669"/>
    <property type="project" value="TreeGrafter"/>
</dbReference>